<dbReference type="AlphaFoldDB" id="G7KPI7"/>
<proteinExistence type="predicted"/>
<dbReference type="EnsemblPlants" id="AES75144">
    <property type="protein sequence ID" value="AES75144"/>
    <property type="gene ID" value="MTR_6g026980"/>
</dbReference>
<organism evidence="2 4">
    <name type="scientific">Medicago truncatula</name>
    <name type="common">Barrel medic</name>
    <name type="synonym">Medicago tribuloides</name>
    <dbReference type="NCBI Taxonomy" id="3880"/>
    <lineage>
        <taxon>Eukaryota</taxon>
        <taxon>Viridiplantae</taxon>
        <taxon>Streptophyta</taxon>
        <taxon>Embryophyta</taxon>
        <taxon>Tracheophyta</taxon>
        <taxon>Spermatophyta</taxon>
        <taxon>Magnoliopsida</taxon>
        <taxon>eudicotyledons</taxon>
        <taxon>Gunneridae</taxon>
        <taxon>Pentapetalae</taxon>
        <taxon>rosids</taxon>
        <taxon>fabids</taxon>
        <taxon>Fabales</taxon>
        <taxon>Fabaceae</taxon>
        <taxon>Papilionoideae</taxon>
        <taxon>50 kb inversion clade</taxon>
        <taxon>NPAAA clade</taxon>
        <taxon>Hologalegina</taxon>
        <taxon>IRL clade</taxon>
        <taxon>Trifolieae</taxon>
        <taxon>Medicago</taxon>
    </lineage>
</organism>
<dbReference type="STRING" id="3880.G7KPI7"/>
<name>G7KPI7_MEDTR</name>
<dbReference type="HOGENOM" id="CLU_2472486_0_0_1"/>
<keyword evidence="4" id="KW-1185">Reference proteome</keyword>
<reference evidence="3" key="3">
    <citation type="submission" date="2015-04" db="UniProtKB">
        <authorList>
            <consortium name="EnsemblPlants"/>
        </authorList>
    </citation>
    <scope>IDENTIFICATION</scope>
    <source>
        <strain evidence="3">cv. Jemalong A17</strain>
    </source>
</reference>
<reference evidence="2 4" key="2">
    <citation type="journal article" date="2014" name="BMC Genomics">
        <title>An improved genome release (version Mt4.0) for the model legume Medicago truncatula.</title>
        <authorList>
            <person name="Tang H."/>
            <person name="Krishnakumar V."/>
            <person name="Bidwell S."/>
            <person name="Rosen B."/>
            <person name="Chan A."/>
            <person name="Zhou S."/>
            <person name="Gentzbittel L."/>
            <person name="Childs K.L."/>
            <person name="Yandell M."/>
            <person name="Gundlach H."/>
            <person name="Mayer K.F."/>
            <person name="Schwartz D.C."/>
            <person name="Town C.D."/>
        </authorList>
    </citation>
    <scope>GENOME REANNOTATION</scope>
    <source>
        <strain evidence="3 4">cv. Jemalong A17</strain>
    </source>
</reference>
<feature type="compositionally biased region" description="Polar residues" evidence="1">
    <location>
        <begin position="1"/>
        <end position="12"/>
    </location>
</feature>
<dbReference type="Proteomes" id="UP000002051">
    <property type="component" value="Chromosome 6"/>
</dbReference>
<evidence type="ECO:0000256" key="1">
    <source>
        <dbReference type="SAM" id="MobiDB-lite"/>
    </source>
</evidence>
<protein>
    <submittedName>
        <fullName evidence="2 3">Uncharacterized protein</fullName>
    </submittedName>
</protein>
<evidence type="ECO:0000313" key="4">
    <source>
        <dbReference type="Proteomes" id="UP000002051"/>
    </source>
</evidence>
<sequence>MFESICSTLQTESDPKPKESICSFTSADKKSARATAEGRIGSYIITLVDDIAMQVAECPQVHDRLIKVAFHIFLLFLQPTASKPYPTK</sequence>
<reference evidence="2 4" key="1">
    <citation type="journal article" date="2011" name="Nature">
        <title>The Medicago genome provides insight into the evolution of rhizobial symbioses.</title>
        <authorList>
            <person name="Young N.D."/>
            <person name="Debelle F."/>
            <person name="Oldroyd G.E."/>
            <person name="Geurts R."/>
            <person name="Cannon S.B."/>
            <person name="Udvardi M.K."/>
            <person name="Benedito V.A."/>
            <person name="Mayer K.F."/>
            <person name="Gouzy J."/>
            <person name="Schoof H."/>
            <person name="Van de Peer Y."/>
            <person name="Proost S."/>
            <person name="Cook D.R."/>
            <person name="Meyers B.C."/>
            <person name="Spannagl M."/>
            <person name="Cheung F."/>
            <person name="De Mita S."/>
            <person name="Krishnakumar V."/>
            <person name="Gundlach H."/>
            <person name="Zhou S."/>
            <person name="Mudge J."/>
            <person name="Bharti A.K."/>
            <person name="Murray J.D."/>
            <person name="Naoumkina M.A."/>
            <person name="Rosen B."/>
            <person name="Silverstein K.A."/>
            <person name="Tang H."/>
            <person name="Rombauts S."/>
            <person name="Zhao P.X."/>
            <person name="Zhou P."/>
            <person name="Barbe V."/>
            <person name="Bardou P."/>
            <person name="Bechner M."/>
            <person name="Bellec A."/>
            <person name="Berger A."/>
            <person name="Berges H."/>
            <person name="Bidwell S."/>
            <person name="Bisseling T."/>
            <person name="Choisne N."/>
            <person name="Couloux A."/>
            <person name="Denny R."/>
            <person name="Deshpande S."/>
            <person name="Dai X."/>
            <person name="Doyle J.J."/>
            <person name="Dudez A.M."/>
            <person name="Farmer A.D."/>
            <person name="Fouteau S."/>
            <person name="Franken C."/>
            <person name="Gibelin C."/>
            <person name="Gish J."/>
            <person name="Goldstein S."/>
            <person name="Gonzalez A.J."/>
            <person name="Green P.J."/>
            <person name="Hallab A."/>
            <person name="Hartog M."/>
            <person name="Hua A."/>
            <person name="Humphray S.J."/>
            <person name="Jeong D.H."/>
            <person name="Jing Y."/>
            <person name="Jocker A."/>
            <person name="Kenton S.M."/>
            <person name="Kim D.J."/>
            <person name="Klee K."/>
            <person name="Lai H."/>
            <person name="Lang C."/>
            <person name="Lin S."/>
            <person name="Macmil S.L."/>
            <person name="Magdelenat G."/>
            <person name="Matthews L."/>
            <person name="McCorrison J."/>
            <person name="Monaghan E.L."/>
            <person name="Mun J.H."/>
            <person name="Najar F.Z."/>
            <person name="Nicholson C."/>
            <person name="Noirot C."/>
            <person name="O'Bleness M."/>
            <person name="Paule C.R."/>
            <person name="Poulain J."/>
            <person name="Prion F."/>
            <person name="Qin B."/>
            <person name="Qu C."/>
            <person name="Retzel E.F."/>
            <person name="Riddle C."/>
            <person name="Sallet E."/>
            <person name="Samain S."/>
            <person name="Samson N."/>
            <person name="Sanders I."/>
            <person name="Saurat O."/>
            <person name="Scarpelli C."/>
            <person name="Schiex T."/>
            <person name="Segurens B."/>
            <person name="Severin A.J."/>
            <person name="Sherrier D.J."/>
            <person name="Shi R."/>
            <person name="Sims S."/>
            <person name="Singer S.R."/>
            <person name="Sinharoy S."/>
            <person name="Sterck L."/>
            <person name="Viollet A."/>
            <person name="Wang B.B."/>
            <person name="Wang K."/>
            <person name="Wang M."/>
            <person name="Wang X."/>
            <person name="Warfsmann J."/>
            <person name="Weissenbach J."/>
            <person name="White D.D."/>
            <person name="White J.D."/>
            <person name="Wiley G.B."/>
            <person name="Wincker P."/>
            <person name="Xing Y."/>
            <person name="Yang L."/>
            <person name="Yao Z."/>
            <person name="Ying F."/>
            <person name="Zhai J."/>
            <person name="Zhou L."/>
            <person name="Zuber A."/>
            <person name="Denarie J."/>
            <person name="Dixon R.A."/>
            <person name="May G.D."/>
            <person name="Schwartz D.C."/>
            <person name="Rogers J."/>
            <person name="Quetier F."/>
            <person name="Town C.D."/>
            <person name="Roe B.A."/>
        </authorList>
    </citation>
    <scope>NUCLEOTIDE SEQUENCE [LARGE SCALE GENOMIC DNA]</scope>
    <source>
        <strain evidence="2">A17</strain>
        <strain evidence="3 4">cv. Jemalong A17</strain>
    </source>
</reference>
<accession>G7KPI7</accession>
<dbReference type="PaxDb" id="3880-AES75144"/>
<evidence type="ECO:0000313" key="2">
    <source>
        <dbReference type="EMBL" id="AES75144.1"/>
    </source>
</evidence>
<feature type="region of interest" description="Disordered" evidence="1">
    <location>
        <begin position="1"/>
        <end position="20"/>
    </location>
</feature>
<gene>
    <name evidence="2" type="ordered locus">MTR_6g026980</name>
</gene>
<dbReference type="EMBL" id="CM001222">
    <property type="protein sequence ID" value="AES75144.1"/>
    <property type="molecule type" value="Genomic_DNA"/>
</dbReference>
<evidence type="ECO:0000313" key="3">
    <source>
        <dbReference type="EnsemblPlants" id="AES75144"/>
    </source>
</evidence>